<proteinExistence type="inferred from homology"/>
<keyword evidence="8" id="KW-1133">Transmembrane helix</keyword>
<keyword evidence="9" id="KW-0472">Membrane</keyword>
<feature type="non-terminal residue" evidence="13">
    <location>
        <position position="1"/>
    </location>
</feature>
<comment type="caution">
    <text evidence="13">The sequence shown here is derived from an EMBL/GenBank/DDBJ whole genome shotgun (WGS) entry which is preliminary data.</text>
</comment>
<keyword evidence="10" id="KW-1015">Disulfide bond</keyword>
<evidence type="ECO:0000256" key="5">
    <source>
        <dbReference type="ARBA" id="ARBA00022490"/>
    </source>
</evidence>
<dbReference type="InterPro" id="IPR006875">
    <property type="entry name" value="Sarcoglycan"/>
</dbReference>
<evidence type="ECO:0000256" key="1">
    <source>
        <dbReference type="ARBA" id="ARBA00004245"/>
    </source>
</evidence>
<reference evidence="13" key="1">
    <citation type="submission" date="2023-04" db="EMBL/GenBank/DDBJ databases">
        <title>Chromosome-level genome of Chaenocephalus aceratus.</title>
        <authorList>
            <person name="Park H."/>
        </authorList>
    </citation>
    <scope>NUCLEOTIDE SEQUENCE</scope>
    <source>
        <strain evidence="13">DE</strain>
        <tissue evidence="13">Muscle</tissue>
    </source>
</reference>
<keyword evidence="4" id="KW-1003">Cell membrane</keyword>
<dbReference type="PANTHER" id="PTHR12939:SF5">
    <property type="entry name" value="ZETA-SARCOGLYCAN"/>
    <property type="match status" value="1"/>
</dbReference>
<dbReference type="GO" id="GO:0016012">
    <property type="term" value="C:sarcoglycan complex"/>
    <property type="evidence" value="ECO:0007669"/>
    <property type="project" value="InterPro"/>
</dbReference>
<evidence type="ECO:0000256" key="2">
    <source>
        <dbReference type="ARBA" id="ARBA00004274"/>
    </source>
</evidence>
<organism evidence="13 14">
    <name type="scientific">Dissostichus eleginoides</name>
    <name type="common">Patagonian toothfish</name>
    <name type="synonym">Dissostichus amissus</name>
    <dbReference type="NCBI Taxonomy" id="100907"/>
    <lineage>
        <taxon>Eukaryota</taxon>
        <taxon>Metazoa</taxon>
        <taxon>Chordata</taxon>
        <taxon>Craniata</taxon>
        <taxon>Vertebrata</taxon>
        <taxon>Euteleostomi</taxon>
        <taxon>Actinopterygii</taxon>
        <taxon>Neopterygii</taxon>
        <taxon>Teleostei</taxon>
        <taxon>Neoteleostei</taxon>
        <taxon>Acanthomorphata</taxon>
        <taxon>Eupercaria</taxon>
        <taxon>Perciformes</taxon>
        <taxon>Notothenioidei</taxon>
        <taxon>Nototheniidae</taxon>
        <taxon>Dissostichus</taxon>
    </lineage>
</organism>
<gene>
    <name evidence="13" type="ORF">KUDE01_030061</name>
</gene>
<dbReference type="PANTHER" id="PTHR12939">
    <property type="entry name" value="SARCOGLYCAN"/>
    <property type="match status" value="1"/>
</dbReference>
<evidence type="ECO:0000256" key="4">
    <source>
        <dbReference type="ARBA" id="ARBA00022475"/>
    </source>
</evidence>
<dbReference type="AlphaFoldDB" id="A0AAD9BMU6"/>
<dbReference type="GO" id="GO:0042383">
    <property type="term" value="C:sarcolemma"/>
    <property type="evidence" value="ECO:0007669"/>
    <property type="project" value="UniProtKB-SubCell"/>
</dbReference>
<dbReference type="GO" id="GO:0005856">
    <property type="term" value="C:cytoskeleton"/>
    <property type="evidence" value="ECO:0007669"/>
    <property type="project" value="UniProtKB-SubCell"/>
</dbReference>
<evidence type="ECO:0000313" key="13">
    <source>
        <dbReference type="EMBL" id="KAK1886346.1"/>
    </source>
</evidence>
<keyword evidence="6" id="KW-0812">Transmembrane</keyword>
<evidence type="ECO:0000256" key="3">
    <source>
        <dbReference type="ARBA" id="ARBA00007574"/>
    </source>
</evidence>
<dbReference type="Pfam" id="PF04790">
    <property type="entry name" value="Sarcoglycan_1"/>
    <property type="match status" value="1"/>
</dbReference>
<name>A0AAD9BMU6_DISEL</name>
<evidence type="ECO:0000256" key="12">
    <source>
        <dbReference type="ARBA" id="ARBA00023212"/>
    </source>
</evidence>
<dbReference type="GO" id="GO:0060047">
    <property type="term" value="P:heart contraction"/>
    <property type="evidence" value="ECO:0007669"/>
    <property type="project" value="TreeGrafter"/>
</dbReference>
<comment type="similarity">
    <text evidence="3">Belongs to the sarcoglycan beta/delta/gamma/zeta family.</text>
</comment>
<keyword evidence="5" id="KW-0963">Cytoplasm</keyword>
<evidence type="ECO:0000256" key="11">
    <source>
        <dbReference type="ARBA" id="ARBA00023180"/>
    </source>
</evidence>
<accession>A0AAD9BMU6</accession>
<protein>
    <submittedName>
        <fullName evidence="13">Zeta-sarcoglycan</fullName>
    </submittedName>
</protein>
<keyword evidence="7" id="KW-0735">Signal-anchor</keyword>
<evidence type="ECO:0000256" key="10">
    <source>
        <dbReference type="ARBA" id="ARBA00023157"/>
    </source>
</evidence>
<keyword evidence="12" id="KW-0206">Cytoskeleton</keyword>
<evidence type="ECO:0000256" key="7">
    <source>
        <dbReference type="ARBA" id="ARBA00022968"/>
    </source>
</evidence>
<evidence type="ECO:0000313" key="14">
    <source>
        <dbReference type="Proteomes" id="UP001228049"/>
    </source>
</evidence>
<keyword evidence="11" id="KW-0325">Glycoprotein</keyword>
<comment type="subcellular location">
    <subcellularLocation>
        <location evidence="2">Cell membrane</location>
        <location evidence="2">Sarcolemma</location>
        <topology evidence="2">Single-pass type II membrane protein</topology>
    </subcellularLocation>
    <subcellularLocation>
        <location evidence="1">Cytoplasm</location>
        <location evidence="1">Cytoskeleton</location>
    </subcellularLocation>
</comment>
<sequence length="62" mass="6943">MVEAQCQRFEVRSTDGETVLFSADEEEITIGTEKLRVTGNEGVVFSHSVETSHVRAEPFQDL</sequence>
<dbReference type="Proteomes" id="UP001228049">
    <property type="component" value="Unassembled WGS sequence"/>
</dbReference>
<evidence type="ECO:0000256" key="6">
    <source>
        <dbReference type="ARBA" id="ARBA00022692"/>
    </source>
</evidence>
<dbReference type="EMBL" id="JASDAP010000020">
    <property type="protein sequence ID" value="KAK1886346.1"/>
    <property type="molecule type" value="Genomic_DNA"/>
</dbReference>
<dbReference type="GO" id="GO:0048738">
    <property type="term" value="P:cardiac muscle tissue development"/>
    <property type="evidence" value="ECO:0007669"/>
    <property type="project" value="TreeGrafter"/>
</dbReference>
<evidence type="ECO:0000256" key="9">
    <source>
        <dbReference type="ARBA" id="ARBA00023136"/>
    </source>
</evidence>
<keyword evidence="14" id="KW-1185">Reference proteome</keyword>
<evidence type="ECO:0000256" key="8">
    <source>
        <dbReference type="ARBA" id="ARBA00022989"/>
    </source>
</evidence>
<dbReference type="InterPro" id="IPR039972">
    <property type="entry name" value="Sarcoglycan_gamma/delta/zeta"/>
</dbReference>